<gene>
    <name evidence="3" type="ORF">NATSA_09815</name>
</gene>
<dbReference type="Pfam" id="PF17131">
    <property type="entry name" value="LolA_like"/>
    <property type="match status" value="1"/>
</dbReference>
<dbReference type="RefSeq" id="WP_210512144.1">
    <property type="nucleotide sequence ID" value="NZ_JAFIDN010000007.1"/>
</dbReference>
<feature type="signal peptide" evidence="1">
    <location>
        <begin position="1"/>
        <end position="25"/>
    </location>
</feature>
<organism evidence="3 4">
    <name type="scientific">Natronogracilivirga saccharolytica</name>
    <dbReference type="NCBI Taxonomy" id="2812953"/>
    <lineage>
        <taxon>Bacteria</taxon>
        <taxon>Pseudomonadati</taxon>
        <taxon>Balneolota</taxon>
        <taxon>Balneolia</taxon>
        <taxon>Balneolales</taxon>
        <taxon>Cyclonatronaceae</taxon>
        <taxon>Natronogracilivirga</taxon>
    </lineage>
</organism>
<sequence>MTFIFSLAFSLLLTLSAPGTGTADASPHTPPSDDNARDVFEELDRRRTTIEYESSRMTMIIHSSRGSTRTRELRTWSINRDDESKQLTFFESPADVRDTGLLNITSNGDEHQQVYLPAVGRVQTIGSSERGDRFMGSDFTYEDLGQQNPDNYDFEEVDRDSERILLKAMPQHDSQYDHIFYHIDPDDYLLMKAEYIDHDGNKIKRLEVGEYQNIRDDIWRADYMVMHDLENDRKTELRWEDRTFDEPISADLFTERQLRRGIPR</sequence>
<feature type="chain" id="PRO_5035202141" evidence="1">
    <location>
        <begin position="26"/>
        <end position="264"/>
    </location>
</feature>
<dbReference type="EMBL" id="JAFIDN010000007">
    <property type="protein sequence ID" value="MBP3192958.1"/>
    <property type="molecule type" value="Genomic_DNA"/>
</dbReference>
<dbReference type="InterPro" id="IPR033399">
    <property type="entry name" value="TP_0789-like"/>
</dbReference>
<keyword evidence="4" id="KW-1185">Reference proteome</keyword>
<dbReference type="AlphaFoldDB" id="A0A8J7S6R0"/>
<dbReference type="CDD" id="cd16329">
    <property type="entry name" value="LolA_like"/>
    <property type="match status" value="1"/>
</dbReference>
<protein>
    <submittedName>
        <fullName evidence="3">Outer membrane lipoprotein-sorting protein</fullName>
    </submittedName>
</protein>
<accession>A0A8J7S6R0</accession>
<keyword evidence="1" id="KW-0732">Signal</keyword>
<feature type="domain" description="Uncharacterized protein TP-0789" evidence="2">
    <location>
        <begin position="83"/>
        <end position="260"/>
    </location>
</feature>
<reference evidence="3" key="1">
    <citation type="submission" date="2021-02" db="EMBL/GenBank/DDBJ databases">
        <title>Natronogracilivirga saccharolytica gen. nov. sp. nov. a new anaerobic, haloalkiliphilic carbohydrate-fermenting bacterium from soda lake and proposing of Cyclonatronumiaceae fam. nov. in the phylum Balneolaeota.</title>
        <authorList>
            <person name="Zhilina T.N."/>
            <person name="Sorokin D.Y."/>
            <person name="Zavarzina D.G."/>
            <person name="Toshchakov S.V."/>
            <person name="Kublanov I.V."/>
        </authorList>
    </citation>
    <scope>NUCLEOTIDE SEQUENCE</scope>
    <source>
        <strain evidence="3">Z-1702</strain>
    </source>
</reference>
<name>A0A8J7S6R0_9BACT</name>
<evidence type="ECO:0000256" key="1">
    <source>
        <dbReference type="SAM" id="SignalP"/>
    </source>
</evidence>
<evidence type="ECO:0000313" key="4">
    <source>
        <dbReference type="Proteomes" id="UP000673975"/>
    </source>
</evidence>
<proteinExistence type="predicted"/>
<keyword evidence="3" id="KW-0449">Lipoprotein</keyword>
<dbReference type="Proteomes" id="UP000673975">
    <property type="component" value="Unassembled WGS sequence"/>
</dbReference>
<dbReference type="Gene3D" id="2.50.20.10">
    <property type="entry name" value="Lipoprotein localisation LolA/LolB/LppX"/>
    <property type="match status" value="1"/>
</dbReference>
<comment type="caution">
    <text evidence="3">The sequence shown here is derived from an EMBL/GenBank/DDBJ whole genome shotgun (WGS) entry which is preliminary data.</text>
</comment>
<evidence type="ECO:0000259" key="2">
    <source>
        <dbReference type="Pfam" id="PF17131"/>
    </source>
</evidence>
<evidence type="ECO:0000313" key="3">
    <source>
        <dbReference type="EMBL" id="MBP3192958.1"/>
    </source>
</evidence>